<dbReference type="PROSITE" id="PS50878">
    <property type="entry name" value="RT_POL"/>
    <property type="match status" value="1"/>
</dbReference>
<sequence length="391" mass="43066">MSHKYIPALRRQCPELTRGTQWLTQARLGSLSLAPTSRLDVPASSLQNSITCSRGPSLSWAPQGEAHKKQRVGGGATLSSRDVGAKERQRRRACAIHWVPRVSSGHWRRSARIYLGPTYCAFPETTCGGNLGPDPPCHSKPLLHSTRGGACRSLPNGGSDDGPGVIQGDPLSPFLFNIYINDAIDPDMADTEVLGLDSPLSVLLLADDVALIERSETRLRHALQHFSDWATLWGLDIGHSTCGVLPFGAPFGPFRPFLAQDGSIPLVTDYKYLGVTFTRDIIQIFTTWLQERAAKGRQLLKRWRFALGNSQLTLADRILMFKVIFLPAILYGCELEGGRGRRSMRILEAIIGRALRIIIGKTPVSTQLNTVLLQREFHVPPVYATAVSRLD</sequence>
<dbReference type="EMBL" id="JBJQOH010000006">
    <property type="protein sequence ID" value="KAL3682781.1"/>
    <property type="molecule type" value="Genomic_DNA"/>
</dbReference>
<proteinExistence type="predicted"/>
<evidence type="ECO:0000256" key="1">
    <source>
        <dbReference type="SAM" id="MobiDB-lite"/>
    </source>
</evidence>
<feature type="region of interest" description="Disordered" evidence="1">
    <location>
        <begin position="57"/>
        <end position="84"/>
    </location>
</feature>
<dbReference type="InterPro" id="IPR000477">
    <property type="entry name" value="RT_dom"/>
</dbReference>
<dbReference type="AlphaFoldDB" id="A0ABD3GYC2"/>
<evidence type="ECO:0000313" key="4">
    <source>
        <dbReference type="Proteomes" id="UP001633002"/>
    </source>
</evidence>
<evidence type="ECO:0000313" key="3">
    <source>
        <dbReference type="EMBL" id="KAL3682781.1"/>
    </source>
</evidence>
<accession>A0ABD3GYC2</accession>
<gene>
    <name evidence="3" type="ORF">R1sor_000803</name>
</gene>
<protein>
    <recommendedName>
        <fullName evidence="2">Reverse transcriptase domain-containing protein</fullName>
    </recommendedName>
</protein>
<comment type="caution">
    <text evidence="3">The sequence shown here is derived from an EMBL/GenBank/DDBJ whole genome shotgun (WGS) entry which is preliminary data.</text>
</comment>
<dbReference type="Pfam" id="PF00078">
    <property type="entry name" value="RVT_1"/>
    <property type="match status" value="1"/>
</dbReference>
<dbReference type="Proteomes" id="UP001633002">
    <property type="component" value="Unassembled WGS sequence"/>
</dbReference>
<name>A0ABD3GYC2_9MARC</name>
<dbReference type="PANTHER" id="PTHR47027:SF20">
    <property type="entry name" value="REVERSE TRANSCRIPTASE-LIKE PROTEIN WITH RNA-DIRECTED DNA POLYMERASE DOMAIN"/>
    <property type="match status" value="1"/>
</dbReference>
<keyword evidence="4" id="KW-1185">Reference proteome</keyword>
<organism evidence="3 4">
    <name type="scientific">Riccia sorocarpa</name>
    <dbReference type="NCBI Taxonomy" id="122646"/>
    <lineage>
        <taxon>Eukaryota</taxon>
        <taxon>Viridiplantae</taxon>
        <taxon>Streptophyta</taxon>
        <taxon>Embryophyta</taxon>
        <taxon>Marchantiophyta</taxon>
        <taxon>Marchantiopsida</taxon>
        <taxon>Marchantiidae</taxon>
        <taxon>Marchantiales</taxon>
        <taxon>Ricciaceae</taxon>
        <taxon>Riccia</taxon>
    </lineage>
</organism>
<feature type="domain" description="Reverse transcriptase" evidence="2">
    <location>
        <begin position="1"/>
        <end position="277"/>
    </location>
</feature>
<evidence type="ECO:0000259" key="2">
    <source>
        <dbReference type="PROSITE" id="PS50878"/>
    </source>
</evidence>
<reference evidence="3 4" key="1">
    <citation type="submission" date="2024-09" db="EMBL/GenBank/DDBJ databases">
        <title>Chromosome-scale assembly of Riccia sorocarpa.</title>
        <authorList>
            <person name="Paukszto L."/>
        </authorList>
    </citation>
    <scope>NUCLEOTIDE SEQUENCE [LARGE SCALE GENOMIC DNA]</scope>
    <source>
        <strain evidence="3">LP-2024</strain>
        <tissue evidence="3">Aerial parts of the thallus</tissue>
    </source>
</reference>
<dbReference type="PANTHER" id="PTHR47027">
    <property type="entry name" value="REVERSE TRANSCRIPTASE DOMAIN-CONTAINING PROTEIN"/>
    <property type="match status" value="1"/>
</dbReference>